<evidence type="ECO:0000256" key="2">
    <source>
        <dbReference type="ARBA" id="ARBA00023125"/>
    </source>
</evidence>
<comment type="caution">
    <text evidence="5">The sequence shown here is derived from an EMBL/GenBank/DDBJ whole genome shotgun (WGS) entry which is preliminary data.</text>
</comment>
<keyword evidence="6" id="KW-1185">Reference proteome</keyword>
<dbReference type="Pfam" id="PF13404">
    <property type="entry name" value="HTH_AsnC-type"/>
    <property type="match status" value="1"/>
</dbReference>
<evidence type="ECO:0000313" key="5">
    <source>
        <dbReference type="EMBL" id="OKL50833.1"/>
    </source>
</evidence>
<keyword evidence="3" id="KW-0804">Transcription</keyword>
<dbReference type="STRING" id="52770.BSZ40_10380"/>
<dbReference type="InterPro" id="IPR036388">
    <property type="entry name" value="WH-like_DNA-bd_sf"/>
</dbReference>
<dbReference type="Gene3D" id="3.30.70.920">
    <property type="match status" value="1"/>
</dbReference>
<dbReference type="Pfam" id="PF01037">
    <property type="entry name" value="AsnC_trans_reg"/>
    <property type="match status" value="1"/>
</dbReference>
<dbReference type="SUPFAM" id="SSF46785">
    <property type="entry name" value="Winged helix' DNA-binding domain"/>
    <property type="match status" value="1"/>
</dbReference>
<evidence type="ECO:0000313" key="6">
    <source>
        <dbReference type="Proteomes" id="UP000185612"/>
    </source>
</evidence>
<dbReference type="OrthoDB" id="9809462at2"/>
<evidence type="ECO:0000256" key="1">
    <source>
        <dbReference type="ARBA" id="ARBA00023015"/>
    </source>
</evidence>
<dbReference type="PRINTS" id="PR00033">
    <property type="entry name" value="HTHASNC"/>
</dbReference>
<dbReference type="EMBL" id="MQVS01000014">
    <property type="protein sequence ID" value="OKL50833.1"/>
    <property type="molecule type" value="Genomic_DNA"/>
</dbReference>
<name>A0A1Q5PTD4_9ACTO</name>
<dbReference type="Proteomes" id="UP000185612">
    <property type="component" value="Unassembled WGS sequence"/>
</dbReference>
<keyword evidence="2" id="KW-0238">DNA-binding</keyword>
<dbReference type="RefSeq" id="WP_073826125.1">
    <property type="nucleotide sequence ID" value="NZ_MQVS01000014.1"/>
</dbReference>
<feature type="domain" description="HTH asnC-type" evidence="4">
    <location>
        <begin position="4"/>
        <end position="65"/>
    </location>
</feature>
<dbReference type="InterPro" id="IPR000485">
    <property type="entry name" value="AsnC-type_HTH_dom"/>
</dbReference>
<dbReference type="SMART" id="SM00344">
    <property type="entry name" value="HTH_ASNC"/>
    <property type="match status" value="1"/>
</dbReference>
<dbReference type="PANTHER" id="PTHR30154:SF34">
    <property type="entry name" value="TRANSCRIPTIONAL REGULATOR AZLB"/>
    <property type="match status" value="1"/>
</dbReference>
<dbReference type="InterPro" id="IPR011008">
    <property type="entry name" value="Dimeric_a/b-barrel"/>
</dbReference>
<keyword evidence="1" id="KW-0805">Transcription regulation</keyword>
<dbReference type="InterPro" id="IPR036390">
    <property type="entry name" value="WH_DNA-bd_sf"/>
</dbReference>
<evidence type="ECO:0000256" key="3">
    <source>
        <dbReference type="ARBA" id="ARBA00023163"/>
    </source>
</evidence>
<reference evidence="6" key="1">
    <citation type="submission" date="2016-12" db="EMBL/GenBank/DDBJ databases">
        <authorList>
            <person name="Meng X."/>
        </authorList>
    </citation>
    <scope>NUCLEOTIDE SEQUENCE [LARGE SCALE GENOMIC DNA]</scope>
    <source>
        <strain evidence="6">DSM 20732</strain>
    </source>
</reference>
<accession>A0A1Q5PTD4</accession>
<dbReference type="Gene3D" id="1.10.10.10">
    <property type="entry name" value="Winged helix-like DNA-binding domain superfamily/Winged helix DNA-binding domain"/>
    <property type="match status" value="1"/>
</dbReference>
<organism evidence="5 6">
    <name type="scientific">Buchananella hordeovulneris</name>
    <dbReference type="NCBI Taxonomy" id="52770"/>
    <lineage>
        <taxon>Bacteria</taxon>
        <taxon>Bacillati</taxon>
        <taxon>Actinomycetota</taxon>
        <taxon>Actinomycetes</taxon>
        <taxon>Actinomycetales</taxon>
        <taxon>Actinomycetaceae</taxon>
        <taxon>Buchananella</taxon>
    </lineage>
</organism>
<dbReference type="GO" id="GO:0005829">
    <property type="term" value="C:cytosol"/>
    <property type="evidence" value="ECO:0007669"/>
    <property type="project" value="TreeGrafter"/>
</dbReference>
<dbReference type="InterPro" id="IPR019887">
    <property type="entry name" value="Tscrpt_reg_AsnC/Lrp_C"/>
</dbReference>
<dbReference type="AlphaFoldDB" id="A0A1Q5PTD4"/>
<dbReference type="SUPFAM" id="SSF54909">
    <property type="entry name" value="Dimeric alpha+beta barrel"/>
    <property type="match status" value="1"/>
</dbReference>
<proteinExistence type="predicted"/>
<evidence type="ECO:0000259" key="4">
    <source>
        <dbReference type="PROSITE" id="PS50956"/>
    </source>
</evidence>
<protein>
    <submittedName>
        <fullName evidence="5">AsnC family transcriptional regulator</fullName>
    </submittedName>
</protein>
<dbReference type="PROSITE" id="PS50956">
    <property type="entry name" value="HTH_ASNC_2"/>
    <property type="match status" value="1"/>
</dbReference>
<sequence length="143" mass="15565">MAALDSLDRALIAALRVNGRAPVAELARDLGVTRTTIARRIQALEDEGVILGFSVLLRNDAADPYIRAISHLAIEGPHVEAAIEVLRGMPQITALHATNGEWDLIAELSVETLADVDLTLAYIRRIEGITRSETHLLLRSVLI</sequence>
<dbReference type="PROSITE" id="PS00519">
    <property type="entry name" value="HTH_ASNC_1"/>
    <property type="match status" value="1"/>
</dbReference>
<gene>
    <name evidence="5" type="ORF">BSZ40_10380</name>
</gene>
<dbReference type="InterPro" id="IPR019888">
    <property type="entry name" value="Tscrpt_reg_AsnC-like"/>
</dbReference>
<dbReference type="GO" id="GO:0043200">
    <property type="term" value="P:response to amino acid"/>
    <property type="evidence" value="ECO:0007669"/>
    <property type="project" value="TreeGrafter"/>
</dbReference>
<dbReference type="PANTHER" id="PTHR30154">
    <property type="entry name" value="LEUCINE-RESPONSIVE REGULATORY PROTEIN"/>
    <property type="match status" value="1"/>
</dbReference>
<dbReference type="InterPro" id="IPR019885">
    <property type="entry name" value="Tscrpt_reg_HTH_AsnC-type_CS"/>
</dbReference>
<dbReference type="GO" id="GO:0043565">
    <property type="term" value="F:sequence-specific DNA binding"/>
    <property type="evidence" value="ECO:0007669"/>
    <property type="project" value="InterPro"/>
</dbReference>